<dbReference type="EMBL" id="CP139487">
    <property type="protein sequence ID" value="WPU66266.1"/>
    <property type="molecule type" value="Genomic_DNA"/>
</dbReference>
<dbReference type="AlphaFoldDB" id="A0AAX4HSS9"/>
<reference evidence="2 3" key="1">
    <citation type="submission" date="2023-11" db="EMBL/GenBank/DDBJ databases">
        <title>Peredibacter starrii A3.12.</title>
        <authorList>
            <person name="Mitchell R.J."/>
        </authorList>
    </citation>
    <scope>NUCLEOTIDE SEQUENCE [LARGE SCALE GENOMIC DNA]</scope>
    <source>
        <strain evidence="2 3">A3.12</strain>
    </source>
</reference>
<keyword evidence="3" id="KW-1185">Reference proteome</keyword>
<dbReference type="Proteomes" id="UP001324634">
    <property type="component" value="Chromosome"/>
</dbReference>
<feature type="chain" id="PRO_5043813982" description="Outer membrane protein beta-barrel domain-containing protein" evidence="1">
    <location>
        <begin position="22"/>
        <end position="197"/>
    </location>
</feature>
<dbReference type="RefSeq" id="WP_321398305.1">
    <property type="nucleotide sequence ID" value="NZ_CP139487.1"/>
</dbReference>
<proteinExistence type="predicted"/>
<feature type="signal peptide" evidence="1">
    <location>
        <begin position="1"/>
        <end position="21"/>
    </location>
</feature>
<keyword evidence="1" id="KW-0732">Signal</keyword>
<accession>A0AAX4HSS9</accession>
<evidence type="ECO:0000256" key="1">
    <source>
        <dbReference type="SAM" id="SignalP"/>
    </source>
</evidence>
<dbReference type="KEGG" id="psti:SOO65_05855"/>
<evidence type="ECO:0000313" key="3">
    <source>
        <dbReference type="Proteomes" id="UP001324634"/>
    </source>
</evidence>
<name>A0AAX4HSS9_9BACT</name>
<evidence type="ECO:0008006" key="4">
    <source>
        <dbReference type="Google" id="ProtNLM"/>
    </source>
</evidence>
<evidence type="ECO:0000313" key="2">
    <source>
        <dbReference type="EMBL" id="WPU66266.1"/>
    </source>
</evidence>
<protein>
    <recommendedName>
        <fullName evidence="4">Outer membrane protein beta-barrel domain-containing protein</fullName>
    </recommendedName>
</protein>
<sequence length="197" mass="21618">MKKIMVALTASALLVGGSAYAQQGSTGQRSMIEFNADSLLNGVLSFSKSKSKDQNADNSMDLDLRLNYAYQLPQFDKLQLGGGVNYKSGTESGRGDIEDYGFNVAAYLNNTSDLQNAYYASVKWGLEWANTLSGGGRDEVGTIQLAVGKRVDLSYFGIRHLTYTPEIAFVNQDSTTGGALEYSQNLEFRFLQFSVFY</sequence>
<organism evidence="2 3">
    <name type="scientific">Peredibacter starrii</name>
    <dbReference type="NCBI Taxonomy" id="28202"/>
    <lineage>
        <taxon>Bacteria</taxon>
        <taxon>Pseudomonadati</taxon>
        <taxon>Bdellovibrionota</taxon>
        <taxon>Bacteriovoracia</taxon>
        <taxon>Bacteriovoracales</taxon>
        <taxon>Bacteriovoracaceae</taxon>
        <taxon>Peredibacter</taxon>
    </lineage>
</organism>
<gene>
    <name evidence="2" type="ORF">SOO65_05855</name>
</gene>